<accession>A0A2G5DG81</accession>
<evidence type="ECO:0000313" key="2">
    <source>
        <dbReference type="Proteomes" id="UP000230069"/>
    </source>
</evidence>
<dbReference type="EMBL" id="KZ305037">
    <property type="protein sequence ID" value="PIA42503.1"/>
    <property type="molecule type" value="Genomic_DNA"/>
</dbReference>
<reference evidence="1 2" key="1">
    <citation type="submission" date="2017-09" db="EMBL/GenBank/DDBJ databases">
        <title>WGS assembly of Aquilegia coerulea Goldsmith.</title>
        <authorList>
            <person name="Hodges S."/>
            <person name="Kramer E."/>
            <person name="Nordborg M."/>
            <person name="Tomkins J."/>
            <person name="Borevitz J."/>
            <person name="Derieg N."/>
            <person name="Yan J."/>
            <person name="Mihaltcheva S."/>
            <person name="Hayes R.D."/>
            <person name="Rokhsar D."/>
        </authorList>
    </citation>
    <scope>NUCLEOTIDE SEQUENCE [LARGE SCALE GENOMIC DNA]</scope>
    <source>
        <strain evidence="2">cv. Goldsmith</strain>
    </source>
</reference>
<organism evidence="1 2">
    <name type="scientific">Aquilegia coerulea</name>
    <name type="common">Rocky mountain columbine</name>
    <dbReference type="NCBI Taxonomy" id="218851"/>
    <lineage>
        <taxon>Eukaryota</taxon>
        <taxon>Viridiplantae</taxon>
        <taxon>Streptophyta</taxon>
        <taxon>Embryophyta</taxon>
        <taxon>Tracheophyta</taxon>
        <taxon>Spermatophyta</taxon>
        <taxon>Magnoliopsida</taxon>
        <taxon>Ranunculales</taxon>
        <taxon>Ranunculaceae</taxon>
        <taxon>Thalictroideae</taxon>
        <taxon>Aquilegia</taxon>
    </lineage>
</organism>
<dbReference type="OrthoDB" id="2193576at2759"/>
<name>A0A2G5DG81_AQUCA</name>
<dbReference type="AlphaFoldDB" id="A0A2G5DG81"/>
<dbReference type="Proteomes" id="UP000230069">
    <property type="component" value="Unassembled WGS sequence"/>
</dbReference>
<protein>
    <submittedName>
        <fullName evidence="1">Uncharacterized protein</fullName>
    </submittedName>
</protein>
<gene>
    <name evidence="1" type="ORF">AQUCO_02000156v1</name>
</gene>
<proteinExistence type="predicted"/>
<keyword evidence="2" id="KW-1185">Reference proteome</keyword>
<dbReference type="InParanoid" id="A0A2G5DG81"/>
<evidence type="ECO:0000313" key="1">
    <source>
        <dbReference type="EMBL" id="PIA42503.1"/>
    </source>
</evidence>
<sequence length="159" mass="16100">MASKDQTQQEKAGQMMQGVTDMVFGTAQGAMDKISGATQATTKAAGDGANQTKQTSGGYFDAAKATAQGAIDQVSGATQVAKDKTVETTKAAGDFATETQKNVGGYINSAKETVFGSAQKTPEAGGFFQTTGEQIMGTATGAGDALKNAFGMGDSTTKK</sequence>